<name>A0A916DS57_9BACT</name>
<protein>
    <submittedName>
        <fullName evidence="2">Uncharacterized protein</fullName>
    </submittedName>
</protein>
<accession>A0A916DS57</accession>
<feature type="compositionally biased region" description="Polar residues" evidence="1">
    <location>
        <begin position="27"/>
        <end position="42"/>
    </location>
</feature>
<dbReference type="EMBL" id="AP026867">
    <property type="protein sequence ID" value="BDS10601.1"/>
    <property type="molecule type" value="Genomic_DNA"/>
</dbReference>
<evidence type="ECO:0000313" key="2">
    <source>
        <dbReference type="EMBL" id="BDS10601.1"/>
    </source>
</evidence>
<dbReference type="AlphaFoldDB" id="A0A916DS57"/>
<sequence length="66" mass="7352">MIATFRKIKDGLHEFKAQENGKMYQGTLRSQPSGRGSTLTSVDSYPDLGSKEGILISKFVGYLKNR</sequence>
<organism evidence="2 3">
    <name type="scientific">Aureispira anguillae</name>
    <dbReference type="NCBI Taxonomy" id="2864201"/>
    <lineage>
        <taxon>Bacteria</taxon>
        <taxon>Pseudomonadati</taxon>
        <taxon>Bacteroidota</taxon>
        <taxon>Saprospiria</taxon>
        <taxon>Saprospirales</taxon>
        <taxon>Saprospiraceae</taxon>
        <taxon>Aureispira</taxon>
    </lineage>
</organism>
<feature type="region of interest" description="Disordered" evidence="1">
    <location>
        <begin position="23"/>
        <end position="42"/>
    </location>
</feature>
<keyword evidence="3" id="KW-1185">Reference proteome</keyword>
<evidence type="ECO:0000313" key="3">
    <source>
        <dbReference type="Proteomes" id="UP001060919"/>
    </source>
</evidence>
<dbReference type="Proteomes" id="UP001060919">
    <property type="component" value="Chromosome"/>
</dbReference>
<dbReference type="KEGG" id="aup:AsAng_0013090"/>
<reference evidence="2" key="1">
    <citation type="submission" date="2022-09" db="EMBL/GenBank/DDBJ databases">
        <title>Aureispira anguillicida sp. nov., isolated from Leptocephalus of Japanese eel Anguilla japonica.</title>
        <authorList>
            <person name="Yuasa K."/>
            <person name="Mekata T."/>
            <person name="Ikunari K."/>
        </authorList>
    </citation>
    <scope>NUCLEOTIDE SEQUENCE</scope>
    <source>
        <strain evidence="2">EL160426</strain>
    </source>
</reference>
<gene>
    <name evidence="2" type="ORF">AsAng_0013090</name>
</gene>
<dbReference type="RefSeq" id="WP_264791890.1">
    <property type="nucleotide sequence ID" value="NZ_AP026867.1"/>
</dbReference>
<proteinExistence type="predicted"/>
<evidence type="ECO:0000256" key="1">
    <source>
        <dbReference type="SAM" id="MobiDB-lite"/>
    </source>
</evidence>